<evidence type="ECO:0000256" key="2">
    <source>
        <dbReference type="ARBA" id="ARBA00006275"/>
    </source>
</evidence>
<dbReference type="GeneID" id="75112253"/>
<feature type="chain" id="PRO_5033414725" evidence="6">
    <location>
        <begin position="16"/>
        <end position="504"/>
    </location>
</feature>
<dbReference type="Gene3D" id="1.25.40.390">
    <property type="match status" value="1"/>
</dbReference>
<evidence type="ECO:0000256" key="3">
    <source>
        <dbReference type="ARBA" id="ARBA00022729"/>
    </source>
</evidence>
<dbReference type="EMBL" id="QRUO01000005">
    <property type="protein sequence ID" value="RGR72483.1"/>
    <property type="molecule type" value="Genomic_DNA"/>
</dbReference>
<evidence type="ECO:0000313" key="13">
    <source>
        <dbReference type="Proteomes" id="UP000427825"/>
    </source>
</evidence>
<dbReference type="Proteomes" id="UP000284205">
    <property type="component" value="Unassembled WGS sequence"/>
</dbReference>
<evidence type="ECO:0000313" key="9">
    <source>
        <dbReference type="EMBL" id="RGR72483.1"/>
    </source>
</evidence>
<dbReference type="Gene3D" id="1.25.40.900">
    <property type="match status" value="1"/>
</dbReference>
<dbReference type="AlphaFoldDB" id="A0A412FWE4"/>
<evidence type="ECO:0000259" key="7">
    <source>
        <dbReference type="Pfam" id="PF07980"/>
    </source>
</evidence>
<dbReference type="Proteomes" id="UP000427825">
    <property type="component" value="Unassembled WGS sequence"/>
</dbReference>
<dbReference type="Proteomes" id="UP000284431">
    <property type="component" value="Unassembled WGS sequence"/>
</dbReference>
<evidence type="ECO:0000256" key="6">
    <source>
        <dbReference type="SAM" id="SignalP"/>
    </source>
</evidence>
<evidence type="ECO:0000256" key="4">
    <source>
        <dbReference type="ARBA" id="ARBA00023136"/>
    </source>
</evidence>
<comment type="caution">
    <text evidence="9">The sequence shown here is derived from an EMBL/GenBank/DDBJ whole genome shotgun (WGS) entry which is preliminary data.</text>
</comment>
<dbReference type="RefSeq" id="WP_005682504.1">
    <property type="nucleotide sequence ID" value="NZ_CABMOQ010000018.1"/>
</dbReference>
<dbReference type="EMBL" id="VVYJ01000001">
    <property type="protein sequence ID" value="KAA5481275.1"/>
    <property type="molecule type" value="Genomic_DNA"/>
</dbReference>
<evidence type="ECO:0000313" key="8">
    <source>
        <dbReference type="EMBL" id="KAA5481275.1"/>
    </source>
</evidence>
<keyword evidence="3 6" id="KW-0732">Signal</keyword>
<evidence type="ECO:0000256" key="1">
    <source>
        <dbReference type="ARBA" id="ARBA00004442"/>
    </source>
</evidence>
<reference evidence="11 12" key="1">
    <citation type="submission" date="2018-08" db="EMBL/GenBank/DDBJ databases">
        <title>A genome reference for cultivated species of the human gut microbiota.</title>
        <authorList>
            <person name="Zou Y."/>
            <person name="Xue W."/>
            <person name="Luo G."/>
        </authorList>
    </citation>
    <scope>NUCLEOTIDE SEQUENCE [LARGE SCALE GENOMIC DNA]</scope>
    <source>
        <strain evidence="9 11">AF24-29LB</strain>
        <strain evidence="10 12">OF02-6LB</strain>
    </source>
</reference>
<dbReference type="SUPFAM" id="SSF48452">
    <property type="entry name" value="TPR-like"/>
    <property type="match status" value="1"/>
</dbReference>
<gene>
    <name evidence="9" type="ORF">DWY26_07190</name>
    <name evidence="10" type="ORF">DXA49_17675</name>
    <name evidence="8" type="ORF">F2Y39_01115</name>
</gene>
<feature type="domain" description="RagB/SusD" evidence="7">
    <location>
        <begin position="225"/>
        <end position="471"/>
    </location>
</feature>
<evidence type="ECO:0000313" key="10">
    <source>
        <dbReference type="EMBL" id="RGY23222.1"/>
    </source>
</evidence>
<organism evidence="9 11">
    <name type="scientific">Bacteroides caccae</name>
    <dbReference type="NCBI Taxonomy" id="47678"/>
    <lineage>
        <taxon>Bacteria</taxon>
        <taxon>Pseudomonadati</taxon>
        <taxon>Bacteroidota</taxon>
        <taxon>Bacteroidia</taxon>
        <taxon>Bacteroidales</taxon>
        <taxon>Bacteroidaceae</taxon>
        <taxon>Bacteroides</taxon>
    </lineage>
</organism>
<comment type="similarity">
    <text evidence="2">Belongs to the SusD family.</text>
</comment>
<dbReference type="InterPro" id="IPR011990">
    <property type="entry name" value="TPR-like_helical_dom_sf"/>
</dbReference>
<comment type="subcellular location">
    <subcellularLocation>
        <location evidence="1">Cell outer membrane</location>
    </subcellularLocation>
</comment>
<feature type="signal peptide" evidence="6">
    <location>
        <begin position="1"/>
        <end position="15"/>
    </location>
</feature>
<proteinExistence type="inferred from homology"/>
<dbReference type="Pfam" id="PF07980">
    <property type="entry name" value="SusD_RagB"/>
    <property type="match status" value="1"/>
</dbReference>
<dbReference type="GO" id="GO:0009279">
    <property type="term" value="C:cell outer membrane"/>
    <property type="evidence" value="ECO:0007669"/>
    <property type="project" value="UniProtKB-SubCell"/>
</dbReference>
<keyword evidence="4" id="KW-0472">Membrane</keyword>
<protein>
    <submittedName>
        <fullName evidence="9">RagB/SusD family nutrient uptake outer membrane protein</fullName>
    </submittedName>
</protein>
<name>A0A412FWE4_9BACE</name>
<evidence type="ECO:0000313" key="11">
    <source>
        <dbReference type="Proteomes" id="UP000284205"/>
    </source>
</evidence>
<dbReference type="InterPro" id="IPR012944">
    <property type="entry name" value="SusD_RagB_dom"/>
</dbReference>
<sequence length="504" mass="57843">MIQKIYTTFISFAFAALTLSSCSDWLDLYPSDEIKEEYLFSSGDGFRTATNGIYRKMATFDLYGSNLTWGILDAWAQSYYIDQFPSIGGGTAMRKIASLEFKNTELVPVTDAMWNAAWNVVANCNELAQQAAKADPSIFYGLDGERQMILGEAIGLRAFIQFDLLRIYAPSPSSVGFKEDKRTFIPYVNTYPSYLNDHQTVSYCLEQIITDLKEAQRILKDVDEDSDMRANYRFHIAAVSEKLFAGSRGYRLNYYAVTAELARVYLYAGKNAEAYAEAKKIIDEESKTGYFKASTNSTGFRNGNMKMYNDIIFGLYSPKELVEWDQEINHATDGDSQESYLCLDSDVAKDLYGDEIDSDWRFNYQLEEKYYGYYYRTLKYYKQTENKDEGKISNRTLPMIRMSEVYYIAAEAIFDTNPKEAQGYLELVKKGRGISKKFDNVTNKSEFINLLVNDARREFLGEGQIFYMYKRLNRLMPASSFYDSDVLPTDENMVLPKPDSESNI</sequence>
<dbReference type="EMBL" id="QSCS01000032">
    <property type="protein sequence ID" value="RGY23222.1"/>
    <property type="molecule type" value="Genomic_DNA"/>
</dbReference>
<dbReference type="PROSITE" id="PS51257">
    <property type="entry name" value="PROKAR_LIPOPROTEIN"/>
    <property type="match status" value="1"/>
</dbReference>
<accession>A0A412FWE4</accession>
<keyword evidence="5" id="KW-0998">Cell outer membrane</keyword>
<evidence type="ECO:0000313" key="12">
    <source>
        <dbReference type="Proteomes" id="UP000284431"/>
    </source>
</evidence>
<reference evidence="8 13" key="2">
    <citation type="journal article" date="2019" name="Nat. Med.">
        <title>A library of human gut bacterial isolates paired with longitudinal multiomics data enables mechanistic microbiome research.</title>
        <authorList>
            <person name="Poyet M."/>
            <person name="Groussin M."/>
            <person name="Gibbons S.M."/>
            <person name="Avila-Pacheco J."/>
            <person name="Jiang X."/>
            <person name="Kearney S.M."/>
            <person name="Perrotta A.R."/>
            <person name="Berdy B."/>
            <person name="Zhao S."/>
            <person name="Lieberman T.D."/>
            <person name="Swanson P.K."/>
            <person name="Smith M."/>
            <person name="Roesemann S."/>
            <person name="Alexander J.E."/>
            <person name="Rich S.A."/>
            <person name="Livny J."/>
            <person name="Vlamakis H."/>
            <person name="Clish C."/>
            <person name="Bullock K."/>
            <person name="Deik A."/>
            <person name="Scott J."/>
            <person name="Pierce K.A."/>
            <person name="Xavier R.J."/>
            <person name="Alm E.J."/>
        </authorList>
    </citation>
    <scope>NUCLEOTIDE SEQUENCE [LARGE SCALE GENOMIC DNA]</scope>
    <source>
        <strain evidence="8 13">BIOML-A25</strain>
    </source>
</reference>
<evidence type="ECO:0000256" key="5">
    <source>
        <dbReference type="ARBA" id="ARBA00023237"/>
    </source>
</evidence>